<protein>
    <recommendedName>
        <fullName evidence="1">VOC domain-containing protein</fullName>
    </recommendedName>
</protein>
<gene>
    <name evidence="2" type="ORF">SDC9_102855</name>
</gene>
<dbReference type="InterPro" id="IPR029068">
    <property type="entry name" value="Glyas_Bleomycin-R_OHBP_Dase"/>
</dbReference>
<dbReference type="EMBL" id="VSSQ01015561">
    <property type="protein sequence ID" value="MPM56056.1"/>
    <property type="molecule type" value="Genomic_DNA"/>
</dbReference>
<reference evidence="2" key="1">
    <citation type="submission" date="2019-08" db="EMBL/GenBank/DDBJ databases">
        <authorList>
            <person name="Kucharzyk K."/>
            <person name="Murdoch R.W."/>
            <person name="Higgins S."/>
            <person name="Loffler F."/>
        </authorList>
    </citation>
    <scope>NUCLEOTIDE SEQUENCE</scope>
</reference>
<dbReference type="InterPro" id="IPR004360">
    <property type="entry name" value="Glyas_Fos-R_dOase_dom"/>
</dbReference>
<comment type="caution">
    <text evidence="2">The sequence shown here is derived from an EMBL/GenBank/DDBJ whole genome shotgun (WGS) entry which is preliminary data.</text>
</comment>
<evidence type="ECO:0000259" key="1">
    <source>
        <dbReference type="PROSITE" id="PS51819"/>
    </source>
</evidence>
<dbReference type="Gene3D" id="3.10.180.10">
    <property type="entry name" value="2,3-Dihydroxybiphenyl 1,2-Dioxygenase, domain 1"/>
    <property type="match status" value="1"/>
</dbReference>
<organism evidence="2">
    <name type="scientific">bioreactor metagenome</name>
    <dbReference type="NCBI Taxonomy" id="1076179"/>
    <lineage>
        <taxon>unclassified sequences</taxon>
        <taxon>metagenomes</taxon>
        <taxon>ecological metagenomes</taxon>
    </lineage>
</organism>
<feature type="domain" description="VOC" evidence="1">
    <location>
        <begin position="1"/>
        <end position="49"/>
    </location>
</feature>
<dbReference type="Pfam" id="PF00903">
    <property type="entry name" value="Glyoxalase"/>
    <property type="match status" value="1"/>
</dbReference>
<dbReference type="InterPro" id="IPR037523">
    <property type="entry name" value="VOC_core"/>
</dbReference>
<dbReference type="SUPFAM" id="SSF54593">
    <property type="entry name" value="Glyoxalase/Bleomycin resistance protein/Dihydroxybiphenyl dioxygenase"/>
    <property type="match status" value="1"/>
</dbReference>
<evidence type="ECO:0000313" key="2">
    <source>
        <dbReference type="EMBL" id="MPM56056.1"/>
    </source>
</evidence>
<dbReference type="PROSITE" id="PS51819">
    <property type="entry name" value="VOC"/>
    <property type="match status" value="1"/>
</dbReference>
<accession>A0A645AT28</accession>
<sequence length="61" mass="7370">MVNDVREWWEHLRRENVTITSELLLKPEISIEAFFFEDPEGYALEVQSFLKPELRKVFSQE</sequence>
<proteinExistence type="predicted"/>
<dbReference type="AlphaFoldDB" id="A0A645AT28"/>
<name>A0A645AT28_9ZZZZ</name>